<protein>
    <recommendedName>
        <fullName evidence="4 7">Flagellar hook-associated protein 1</fullName>
        <shortName evidence="7">HAP1</shortName>
    </recommendedName>
</protein>
<evidence type="ECO:0000256" key="5">
    <source>
        <dbReference type="ARBA" id="ARBA00022525"/>
    </source>
</evidence>
<evidence type="ECO:0000313" key="10">
    <source>
        <dbReference type="EMBL" id="QPQ55330.1"/>
    </source>
</evidence>
<dbReference type="GO" id="GO:0009425">
    <property type="term" value="C:bacterial-type flagellum basal body"/>
    <property type="evidence" value="ECO:0007669"/>
    <property type="project" value="UniProtKB-SubCell"/>
</dbReference>
<dbReference type="PRINTS" id="PR01005">
    <property type="entry name" value="FLGHOOKAP1"/>
</dbReference>
<evidence type="ECO:0000313" key="11">
    <source>
        <dbReference type="Proteomes" id="UP000594873"/>
    </source>
</evidence>
<keyword evidence="11" id="KW-1185">Reference proteome</keyword>
<evidence type="ECO:0000259" key="8">
    <source>
        <dbReference type="Pfam" id="PF00460"/>
    </source>
</evidence>
<feature type="domain" description="Flagellar basal body rod protein N-terminal" evidence="8">
    <location>
        <begin position="5"/>
        <end position="34"/>
    </location>
</feature>
<evidence type="ECO:0000256" key="6">
    <source>
        <dbReference type="ARBA" id="ARBA00023143"/>
    </source>
</evidence>
<evidence type="ECO:0000256" key="1">
    <source>
        <dbReference type="ARBA" id="ARBA00004117"/>
    </source>
</evidence>
<dbReference type="Proteomes" id="UP000594873">
    <property type="component" value="Chromosome"/>
</dbReference>
<name>A0A7T2LM90_9SPHN</name>
<dbReference type="GO" id="GO:0009424">
    <property type="term" value="C:bacterial-type flagellum hook"/>
    <property type="evidence" value="ECO:0007669"/>
    <property type="project" value="UniProtKB-UniRule"/>
</dbReference>
<dbReference type="RefSeq" id="WP_200972005.1">
    <property type="nucleotide sequence ID" value="NZ_CP065592.1"/>
</dbReference>
<evidence type="ECO:0000259" key="9">
    <source>
        <dbReference type="Pfam" id="PF22638"/>
    </source>
</evidence>
<dbReference type="GO" id="GO:0005198">
    <property type="term" value="F:structural molecule activity"/>
    <property type="evidence" value="ECO:0007669"/>
    <property type="project" value="UniProtKB-UniRule"/>
</dbReference>
<reference evidence="10 11" key="1">
    <citation type="submission" date="2020-11" db="EMBL/GenBank/DDBJ databases">
        <title>Genome seq and assembly of Sphingosinicella sp.</title>
        <authorList>
            <person name="Chhetri G."/>
        </authorList>
    </citation>
    <scope>NUCLEOTIDE SEQUENCE [LARGE SCALE GENOMIC DNA]</scope>
    <source>
        <strain evidence="10 11">UDD2</strain>
    </source>
</reference>
<dbReference type="SUPFAM" id="SSF64518">
    <property type="entry name" value="Phase 1 flagellin"/>
    <property type="match status" value="1"/>
</dbReference>
<keyword evidence="10" id="KW-0966">Cell projection</keyword>
<comment type="subcellular location">
    <subcellularLocation>
        <location evidence="1">Bacterial flagellum basal body</location>
    </subcellularLocation>
    <subcellularLocation>
        <location evidence="2 7">Secreted</location>
    </subcellularLocation>
</comment>
<dbReference type="InterPro" id="IPR053927">
    <property type="entry name" value="FlgK_helical"/>
</dbReference>
<dbReference type="GO" id="GO:0005576">
    <property type="term" value="C:extracellular region"/>
    <property type="evidence" value="ECO:0007669"/>
    <property type="project" value="UniProtKB-SubCell"/>
</dbReference>
<dbReference type="AlphaFoldDB" id="A0A7T2LM90"/>
<dbReference type="GO" id="GO:0044780">
    <property type="term" value="P:bacterial-type flagellum assembly"/>
    <property type="evidence" value="ECO:0007669"/>
    <property type="project" value="InterPro"/>
</dbReference>
<dbReference type="InterPro" id="IPR002371">
    <property type="entry name" value="FlgK"/>
</dbReference>
<dbReference type="EMBL" id="CP065592">
    <property type="protein sequence ID" value="QPQ55330.1"/>
    <property type="molecule type" value="Genomic_DNA"/>
</dbReference>
<evidence type="ECO:0000256" key="3">
    <source>
        <dbReference type="ARBA" id="ARBA00009677"/>
    </source>
</evidence>
<dbReference type="Pfam" id="PF00460">
    <property type="entry name" value="Flg_bb_rod"/>
    <property type="match status" value="1"/>
</dbReference>
<proteinExistence type="inferred from homology"/>
<feature type="domain" description="Flagellar hook-associated protein FlgK helical" evidence="9">
    <location>
        <begin position="98"/>
        <end position="325"/>
    </location>
</feature>
<dbReference type="NCBIfam" id="TIGR02492">
    <property type="entry name" value="flgK_ends"/>
    <property type="match status" value="1"/>
</dbReference>
<evidence type="ECO:0000256" key="7">
    <source>
        <dbReference type="RuleBase" id="RU362065"/>
    </source>
</evidence>
<dbReference type="PANTHER" id="PTHR30033:SF2">
    <property type="entry name" value="FLAGELLAR HOOK PROTEIN"/>
    <property type="match status" value="1"/>
</dbReference>
<dbReference type="InterPro" id="IPR001444">
    <property type="entry name" value="Flag_bb_rod_N"/>
</dbReference>
<accession>A0A7T2LM90</accession>
<keyword evidence="10" id="KW-0282">Flagellum</keyword>
<keyword evidence="6 7" id="KW-0975">Bacterial flagellum</keyword>
<evidence type="ECO:0000256" key="2">
    <source>
        <dbReference type="ARBA" id="ARBA00004613"/>
    </source>
</evidence>
<dbReference type="KEGG" id="sflv:IC614_01580"/>
<comment type="similarity">
    <text evidence="3 7">Belongs to the flagella basal body rod proteins family.</text>
</comment>
<sequence length="448" mass="47022">MNDLFNIGQTGLSAYRTALTAIGDNVANAHTPGYARRSVNMQQLNVFSARSPIFREESLFSGVEVASVQRAWDAFRAADARLASSAAGHSATRKQWLTSLETALDDGPSGIGKVITGFFNAAEILAATPDDMPSRVAMLAKLDEFAGAVRQTGDGIDRISDSIGTAAGLEIDGLNGELEALANVNSALRQSKPGTNGRAALEDERDRLIDGIAKRIDVSVSLQENGSAILTLARATGITLIEGGERGVVKMTRALDGRLSLELEANGTTVPLPATGGALAGLVDVAARTADRRSVLADMVTDFAAALNTWSANGEDLNGVPGGQLLSMPAGLQSLQLLVTDPAEIAAALPGIENGNLLNLDALRGVQGIEARWNALVAEQAHHLSAAKAEDTTASNRRDNAYAALDEVTGVDLDREAAELLRFQQAYNGAARIIQVARETVDSILNLF</sequence>
<organism evidence="10 11">
    <name type="scientific">Allosphingosinicella flava</name>
    <dbReference type="NCBI Taxonomy" id="2771430"/>
    <lineage>
        <taxon>Bacteria</taxon>
        <taxon>Pseudomonadati</taxon>
        <taxon>Pseudomonadota</taxon>
        <taxon>Alphaproteobacteria</taxon>
        <taxon>Sphingomonadales</taxon>
        <taxon>Sphingomonadaceae</taxon>
        <taxon>Allosphingosinicella</taxon>
    </lineage>
</organism>
<evidence type="ECO:0000256" key="4">
    <source>
        <dbReference type="ARBA" id="ARBA00016244"/>
    </source>
</evidence>
<dbReference type="PANTHER" id="PTHR30033">
    <property type="entry name" value="FLAGELLAR HOOK-ASSOCIATED PROTEIN 1"/>
    <property type="match status" value="1"/>
</dbReference>
<dbReference type="Pfam" id="PF22638">
    <property type="entry name" value="FlgK_D1"/>
    <property type="match status" value="1"/>
</dbReference>
<gene>
    <name evidence="7 10" type="primary">flgK</name>
    <name evidence="10" type="ORF">IC614_01580</name>
</gene>
<keyword evidence="10" id="KW-0969">Cilium</keyword>
<keyword evidence="5 7" id="KW-0964">Secreted</keyword>